<evidence type="ECO:0000256" key="8">
    <source>
        <dbReference type="PROSITE-ProRule" id="PRU01360"/>
    </source>
</evidence>
<proteinExistence type="inferred from homology"/>
<dbReference type="InterPro" id="IPR023996">
    <property type="entry name" value="TonB-dep_OMP_SusC/RagA"/>
</dbReference>
<dbReference type="NCBIfam" id="TIGR04057">
    <property type="entry name" value="SusC_RagA_signa"/>
    <property type="match status" value="1"/>
</dbReference>
<dbReference type="Gene3D" id="2.60.40.1120">
    <property type="entry name" value="Carboxypeptidase-like, regulatory domain"/>
    <property type="match status" value="1"/>
</dbReference>
<evidence type="ECO:0000256" key="5">
    <source>
        <dbReference type="ARBA" id="ARBA00023077"/>
    </source>
</evidence>
<feature type="chain" id="PRO_5021297023" evidence="10">
    <location>
        <begin position="34"/>
        <end position="1004"/>
    </location>
</feature>
<dbReference type="InterPro" id="IPR008969">
    <property type="entry name" value="CarboxyPept-like_regulatory"/>
</dbReference>
<dbReference type="InterPro" id="IPR036942">
    <property type="entry name" value="Beta-barrel_TonB_sf"/>
</dbReference>
<evidence type="ECO:0000313" key="14">
    <source>
        <dbReference type="Proteomes" id="UP000297861"/>
    </source>
</evidence>
<evidence type="ECO:0000259" key="11">
    <source>
        <dbReference type="Pfam" id="PF00593"/>
    </source>
</evidence>
<keyword evidence="3 8" id="KW-1134">Transmembrane beta strand</keyword>
<dbReference type="InterPro" id="IPR023997">
    <property type="entry name" value="TonB-dep_OMP_SusC/RagA_CS"/>
</dbReference>
<dbReference type="Gene3D" id="2.40.170.20">
    <property type="entry name" value="TonB-dependent receptor, beta-barrel domain"/>
    <property type="match status" value="1"/>
</dbReference>
<dbReference type="Pfam" id="PF00593">
    <property type="entry name" value="TonB_dep_Rec_b-barrel"/>
    <property type="match status" value="1"/>
</dbReference>
<evidence type="ECO:0000256" key="4">
    <source>
        <dbReference type="ARBA" id="ARBA00022692"/>
    </source>
</evidence>
<dbReference type="SUPFAM" id="SSF56935">
    <property type="entry name" value="Porins"/>
    <property type="match status" value="1"/>
</dbReference>
<dbReference type="Pfam" id="PF07715">
    <property type="entry name" value="Plug"/>
    <property type="match status" value="1"/>
</dbReference>
<name>A0A4Y8L9N8_9BACT</name>
<dbReference type="OrthoDB" id="9768177at2"/>
<feature type="domain" description="TonB-dependent receptor-like beta-barrel" evidence="11">
    <location>
        <begin position="375"/>
        <end position="869"/>
    </location>
</feature>
<feature type="signal peptide" evidence="10">
    <location>
        <begin position="1"/>
        <end position="33"/>
    </location>
</feature>
<evidence type="ECO:0000256" key="9">
    <source>
        <dbReference type="RuleBase" id="RU003357"/>
    </source>
</evidence>
<comment type="caution">
    <text evidence="13">The sequence shown here is derived from an EMBL/GenBank/DDBJ whole genome shotgun (WGS) entry which is preliminary data.</text>
</comment>
<dbReference type="InterPro" id="IPR039426">
    <property type="entry name" value="TonB-dep_rcpt-like"/>
</dbReference>
<keyword evidence="2 8" id="KW-0813">Transport</keyword>
<evidence type="ECO:0000256" key="3">
    <source>
        <dbReference type="ARBA" id="ARBA00022452"/>
    </source>
</evidence>
<evidence type="ECO:0000256" key="1">
    <source>
        <dbReference type="ARBA" id="ARBA00004571"/>
    </source>
</evidence>
<comment type="similarity">
    <text evidence="8 9">Belongs to the TonB-dependent receptor family.</text>
</comment>
<keyword evidence="4 8" id="KW-0812">Transmembrane</keyword>
<dbReference type="Pfam" id="PF13715">
    <property type="entry name" value="CarbopepD_reg_2"/>
    <property type="match status" value="1"/>
</dbReference>
<evidence type="ECO:0000256" key="2">
    <source>
        <dbReference type="ARBA" id="ARBA00022448"/>
    </source>
</evidence>
<comment type="subcellular location">
    <subcellularLocation>
        <location evidence="1 8">Cell outer membrane</location>
        <topology evidence="1 8">Multi-pass membrane protein</topology>
    </subcellularLocation>
</comment>
<protein>
    <submittedName>
        <fullName evidence="13">SusC/RagA family TonB-linked outer membrane protein</fullName>
    </submittedName>
</protein>
<evidence type="ECO:0000256" key="6">
    <source>
        <dbReference type="ARBA" id="ARBA00023136"/>
    </source>
</evidence>
<dbReference type="AlphaFoldDB" id="A0A4Y8L9N8"/>
<dbReference type="InterPro" id="IPR037066">
    <property type="entry name" value="Plug_dom_sf"/>
</dbReference>
<dbReference type="Proteomes" id="UP000297861">
    <property type="component" value="Unassembled WGS sequence"/>
</dbReference>
<dbReference type="SUPFAM" id="SSF49464">
    <property type="entry name" value="Carboxypeptidase regulatory domain-like"/>
    <property type="match status" value="1"/>
</dbReference>
<dbReference type="GO" id="GO:0009279">
    <property type="term" value="C:cell outer membrane"/>
    <property type="evidence" value="ECO:0007669"/>
    <property type="project" value="UniProtKB-SubCell"/>
</dbReference>
<gene>
    <name evidence="13" type="ORF">E2605_03005</name>
</gene>
<accession>A0A4Y8L9N8</accession>
<keyword evidence="14" id="KW-1185">Reference proteome</keyword>
<evidence type="ECO:0000256" key="10">
    <source>
        <dbReference type="SAM" id="SignalP"/>
    </source>
</evidence>
<evidence type="ECO:0000256" key="7">
    <source>
        <dbReference type="ARBA" id="ARBA00023237"/>
    </source>
</evidence>
<dbReference type="InterPro" id="IPR000531">
    <property type="entry name" value="Beta-barrel_TonB"/>
</dbReference>
<dbReference type="Gene3D" id="2.170.130.10">
    <property type="entry name" value="TonB-dependent receptor, plug domain"/>
    <property type="match status" value="1"/>
</dbReference>
<evidence type="ECO:0000313" key="13">
    <source>
        <dbReference type="EMBL" id="TFD99067.1"/>
    </source>
</evidence>
<dbReference type="RefSeq" id="WP_134435444.1">
    <property type="nucleotide sequence ID" value="NZ_JBKUNW010000002.1"/>
</dbReference>
<feature type="domain" description="TonB-dependent receptor plug" evidence="12">
    <location>
        <begin position="128"/>
        <end position="234"/>
    </location>
</feature>
<keyword evidence="6 8" id="KW-0472">Membrane</keyword>
<reference evidence="13 14" key="1">
    <citation type="submission" date="2019-03" db="EMBL/GenBank/DDBJ databases">
        <title>San Antonio Military Medical Center submission to MRSN (WRAIR), pending publication.</title>
        <authorList>
            <person name="Blyth D.M."/>
            <person name="Mccarthy S.L."/>
            <person name="Schall S.E."/>
            <person name="Stam J.A."/>
            <person name="Ong A.C."/>
            <person name="Mcgann P.T."/>
        </authorList>
    </citation>
    <scope>NUCLEOTIDE SEQUENCE [LARGE SCALE GENOMIC DNA]</scope>
    <source>
        <strain evidence="13 14">MRSN571793</strain>
    </source>
</reference>
<dbReference type="InterPro" id="IPR012910">
    <property type="entry name" value="Plug_dom"/>
</dbReference>
<keyword evidence="5 9" id="KW-0798">TonB box</keyword>
<dbReference type="EMBL" id="SOML01000001">
    <property type="protein sequence ID" value="TFD99067.1"/>
    <property type="molecule type" value="Genomic_DNA"/>
</dbReference>
<dbReference type="PROSITE" id="PS52016">
    <property type="entry name" value="TONB_DEPENDENT_REC_3"/>
    <property type="match status" value="1"/>
</dbReference>
<organism evidence="13 14">
    <name type="scientific">Dysgonomonas capnocytophagoides</name>
    <dbReference type="NCBI Taxonomy" id="45254"/>
    <lineage>
        <taxon>Bacteria</taxon>
        <taxon>Pseudomonadati</taxon>
        <taxon>Bacteroidota</taxon>
        <taxon>Bacteroidia</taxon>
        <taxon>Bacteroidales</taxon>
        <taxon>Dysgonomonadaceae</taxon>
        <taxon>Dysgonomonas</taxon>
    </lineage>
</organism>
<evidence type="ECO:0000259" key="12">
    <source>
        <dbReference type="Pfam" id="PF07715"/>
    </source>
</evidence>
<dbReference type="NCBIfam" id="TIGR04056">
    <property type="entry name" value="OMP_RagA_SusC"/>
    <property type="match status" value="1"/>
</dbReference>
<sequence length="1004" mass="112940">MKQYKKGLYKNRTNYYRFLIISFILSLSSMAFAQQKSVIIGNVKDQQGEPIIGASVSQKGTTNGTITDINGAFSISVSSSPSILKVTYLGYITQEVSAKSGTSTEIILNEEPTALDEIVVVGYGVQRKGDVTSSVSTVKSESFNKGMMQDVGQLIQGKVAGLTISNPSGDPTASTQMLLRGRSTINGTNTNPLVIIDGVPGDFSMVAPEDIESIDVLKDGSAAAIYGTRGTNGVIIITTKRAKDSNFNRVEYSVYGYTQSIASKMDMLTASDYRKQIADGYRDESWDKGYNTDWLKEITRTPFSHVHNLSFTGGTRETNYLLNINYRDQQGIFEKSDNNNLSVRAKINHKLFDDKLNASFEILNTHNKYIATGDGYSFNGYTYRQAQIMNPTAPVKEEDGTWYEEPGLFQYENPVARLKESDGENKSQFSRLNANLTYNPIEDLTLTGLFSYSKYNQTRGYAETKKHISNIRDSKNGFVSNGQNSSTDQLMELTAQYKKKITNHNFSILGGYSYSSNEYFNFWVQNQNFPTDIFGYSQIQLGEGLAEKKSNLASDKGKTNLIGFFGRATYSFKDRYLFMGSLRYEGASQLVGTNNEWGLFPALSLGWRISEESFMKSQNIFDDLKLRVGYGVTGTQPSASFLGLSTLSYSGYFLSNGEWIHTLVPSRNTNRHLKWEEKHEWNAGVDYTILKGRISGSIDFYNREIKDLLYNFSVPVPPNLVNTTMANVGKLRNQGLEILINFVPVETKDFTWNTSVNFSTNSDKLVSLSNDLYEVSSNYIYAGGTGDPIQTSTHRIDIGGKIGNFFGYKVVDIDENGKWIYLDKEGNRVPYDEFVGMRNNDNKHVLGNGLPKYYAGWNNNFKYKNWDLGITMRGAFKYQILNFQRMYYENTGVMNYNRLKSSQDKVFGKAVLNKEMPLEFNSYYVEDGDFWKIDNVTLGYNFPKTGTRFIKTIRIYGSCSNTLTITGYKGIDPEVNRVGLDPGNDNRDKYPTTRTFTLGANIVF</sequence>
<keyword evidence="10" id="KW-0732">Signal</keyword>
<keyword evidence="7 8" id="KW-0998">Cell outer membrane</keyword>